<dbReference type="InterPro" id="IPR008271">
    <property type="entry name" value="Ser/Thr_kinase_AS"/>
</dbReference>
<dbReference type="InParanoid" id="G0VCN1"/>
<evidence type="ECO:0000259" key="12">
    <source>
        <dbReference type="PROSITE" id="PS50011"/>
    </source>
</evidence>
<dbReference type="STRING" id="1064592.G0VCN1"/>
<evidence type="ECO:0000313" key="14">
    <source>
        <dbReference type="Proteomes" id="UP000001640"/>
    </source>
</evidence>
<dbReference type="InterPro" id="IPR017441">
    <property type="entry name" value="Protein_kinase_ATP_BS"/>
</dbReference>
<reference key="2">
    <citation type="submission" date="2011-08" db="EMBL/GenBank/DDBJ databases">
        <title>Genome sequence of Naumovozyma castellii.</title>
        <authorList>
            <person name="Gordon J.L."/>
            <person name="Armisen D."/>
            <person name="Proux-Wera E."/>
            <person name="OhEigeartaigh S.S."/>
            <person name="Byrne K.P."/>
            <person name="Wolfe K.H."/>
        </authorList>
    </citation>
    <scope>NUCLEOTIDE SEQUENCE</scope>
    <source>
        <strain>Type strain:CBS 4309</strain>
    </source>
</reference>
<dbReference type="HOGENOM" id="CLU_000288_172_4_1"/>
<dbReference type="KEGG" id="ncs:NCAS_0C02510"/>
<keyword evidence="3" id="KW-0808">Transferase</keyword>
<dbReference type="SMART" id="SM00220">
    <property type="entry name" value="S_TKc"/>
    <property type="match status" value="1"/>
</dbReference>
<dbReference type="GO" id="GO:0004674">
    <property type="term" value="F:protein serine/threonine kinase activity"/>
    <property type="evidence" value="ECO:0007669"/>
    <property type="project" value="UniProtKB-KW"/>
</dbReference>
<evidence type="ECO:0000256" key="1">
    <source>
        <dbReference type="ARBA" id="ARBA00012513"/>
    </source>
</evidence>
<evidence type="ECO:0000256" key="3">
    <source>
        <dbReference type="ARBA" id="ARBA00022679"/>
    </source>
</evidence>
<dbReference type="GO" id="GO:0007165">
    <property type="term" value="P:signal transduction"/>
    <property type="evidence" value="ECO:0007669"/>
    <property type="project" value="TreeGrafter"/>
</dbReference>
<dbReference type="GO" id="GO:0005524">
    <property type="term" value="F:ATP binding"/>
    <property type="evidence" value="ECO:0007669"/>
    <property type="project" value="UniProtKB-UniRule"/>
</dbReference>
<evidence type="ECO:0000256" key="7">
    <source>
        <dbReference type="ARBA" id="ARBA00047899"/>
    </source>
</evidence>
<evidence type="ECO:0000256" key="9">
    <source>
        <dbReference type="PROSITE-ProRule" id="PRU10141"/>
    </source>
</evidence>
<evidence type="ECO:0000256" key="10">
    <source>
        <dbReference type="RuleBase" id="RU000304"/>
    </source>
</evidence>
<organism evidence="13 14">
    <name type="scientific">Naumovozyma castellii</name>
    <name type="common">Yeast</name>
    <name type="synonym">Saccharomyces castellii</name>
    <dbReference type="NCBI Taxonomy" id="27288"/>
    <lineage>
        <taxon>Eukaryota</taxon>
        <taxon>Fungi</taxon>
        <taxon>Dikarya</taxon>
        <taxon>Ascomycota</taxon>
        <taxon>Saccharomycotina</taxon>
        <taxon>Saccharomycetes</taxon>
        <taxon>Saccharomycetales</taxon>
        <taxon>Saccharomycetaceae</taxon>
        <taxon>Naumovozyma</taxon>
    </lineage>
</organism>
<evidence type="ECO:0000256" key="2">
    <source>
        <dbReference type="ARBA" id="ARBA00022527"/>
    </source>
</evidence>
<feature type="region of interest" description="Disordered" evidence="11">
    <location>
        <begin position="363"/>
        <end position="403"/>
    </location>
</feature>
<protein>
    <recommendedName>
        <fullName evidence="1">non-specific serine/threonine protein kinase</fullName>
        <ecNumber evidence="1">2.7.11.1</ecNumber>
    </recommendedName>
</protein>
<feature type="compositionally biased region" description="Low complexity" evidence="11">
    <location>
        <begin position="373"/>
        <end position="382"/>
    </location>
</feature>
<evidence type="ECO:0000256" key="5">
    <source>
        <dbReference type="ARBA" id="ARBA00022777"/>
    </source>
</evidence>
<dbReference type="SUPFAM" id="SSF56112">
    <property type="entry name" value="Protein kinase-like (PK-like)"/>
    <property type="match status" value="1"/>
</dbReference>
<dbReference type="AlphaFoldDB" id="G0VCN1"/>
<dbReference type="OMA" id="CRINNYL"/>
<accession>G0VCN1</accession>
<feature type="domain" description="Protein kinase" evidence="12">
    <location>
        <begin position="10"/>
        <end position="322"/>
    </location>
</feature>
<keyword evidence="4 9" id="KW-0547">Nucleotide-binding</keyword>
<dbReference type="EC" id="2.7.11.1" evidence="1"/>
<dbReference type="PANTHER" id="PTHR43895:SF32">
    <property type="entry name" value="SERINE_THREONINE-PROTEIN KINASE CHK1"/>
    <property type="match status" value="1"/>
</dbReference>
<keyword evidence="2 10" id="KW-0723">Serine/threonine-protein kinase</keyword>
<comment type="catalytic activity">
    <reaction evidence="7">
        <text>L-threonyl-[protein] + ATP = O-phospho-L-threonyl-[protein] + ADP + H(+)</text>
        <dbReference type="Rhea" id="RHEA:46608"/>
        <dbReference type="Rhea" id="RHEA-COMP:11060"/>
        <dbReference type="Rhea" id="RHEA-COMP:11605"/>
        <dbReference type="ChEBI" id="CHEBI:15378"/>
        <dbReference type="ChEBI" id="CHEBI:30013"/>
        <dbReference type="ChEBI" id="CHEBI:30616"/>
        <dbReference type="ChEBI" id="CHEBI:61977"/>
        <dbReference type="ChEBI" id="CHEBI:456216"/>
        <dbReference type="EC" id="2.7.11.1"/>
    </reaction>
</comment>
<evidence type="ECO:0000256" key="8">
    <source>
        <dbReference type="ARBA" id="ARBA00048679"/>
    </source>
</evidence>
<evidence type="ECO:0000313" key="13">
    <source>
        <dbReference type="EMBL" id="CCC69241.1"/>
    </source>
</evidence>
<reference evidence="13 14" key="1">
    <citation type="journal article" date="2011" name="Proc. Natl. Acad. Sci. U.S.A.">
        <title>Evolutionary erosion of yeast sex chromosomes by mating-type switching accidents.</title>
        <authorList>
            <person name="Gordon J.L."/>
            <person name="Armisen D."/>
            <person name="Proux-Wera E."/>
            <person name="Oheigeartaigh S.S."/>
            <person name="Byrne K.P."/>
            <person name="Wolfe K.H."/>
        </authorList>
    </citation>
    <scope>NUCLEOTIDE SEQUENCE [LARGE SCALE GENOMIC DNA]</scope>
    <source>
        <strain evidence="14">ATCC 76901 / BCRC 22586 / CBS 4309 / NBRC 1992 / NRRL Y-12630</strain>
    </source>
</reference>
<dbReference type="EMBL" id="HE576754">
    <property type="protein sequence ID" value="CCC69241.1"/>
    <property type="molecule type" value="Genomic_DNA"/>
</dbReference>
<dbReference type="Gene3D" id="1.10.510.10">
    <property type="entry name" value="Transferase(Phosphotransferase) domain 1"/>
    <property type="match status" value="1"/>
</dbReference>
<keyword evidence="6 9" id="KW-0067">ATP-binding</keyword>
<dbReference type="PROSITE" id="PS50011">
    <property type="entry name" value="PROTEIN_KINASE_DOM"/>
    <property type="match status" value="1"/>
</dbReference>
<dbReference type="InterPro" id="IPR000719">
    <property type="entry name" value="Prot_kinase_dom"/>
</dbReference>
<evidence type="ECO:0000256" key="4">
    <source>
        <dbReference type="ARBA" id="ARBA00022741"/>
    </source>
</evidence>
<name>G0VCN1_NAUCA</name>
<dbReference type="InterPro" id="IPR011009">
    <property type="entry name" value="Kinase-like_dom_sf"/>
</dbReference>
<feature type="binding site" evidence="9">
    <location>
        <position position="43"/>
    </location>
    <ligand>
        <name>ATP</name>
        <dbReference type="ChEBI" id="CHEBI:30616"/>
    </ligand>
</feature>
<evidence type="ECO:0000256" key="11">
    <source>
        <dbReference type="SAM" id="MobiDB-lite"/>
    </source>
</evidence>
<dbReference type="RefSeq" id="XP_003675607.1">
    <property type="nucleotide sequence ID" value="XM_003675559.1"/>
</dbReference>
<dbReference type="PANTHER" id="PTHR43895">
    <property type="entry name" value="CALCIUM/CALMODULIN-DEPENDENT PROTEIN KINASE KINASE-RELATED"/>
    <property type="match status" value="1"/>
</dbReference>
<comment type="catalytic activity">
    <reaction evidence="8">
        <text>L-seryl-[protein] + ATP = O-phospho-L-seryl-[protein] + ADP + H(+)</text>
        <dbReference type="Rhea" id="RHEA:17989"/>
        <dbReference type="Rhea" id="RHEA-COMP:9863"/>
        <dbReference type="Rhea" id="RHEA-COMP:11604"/>
        <dbReference type="ChEBI" id="CHEBI:15378"/>
        <dbReference type="ChEBI" id="CHEBI:29999"/>
        <dbReference type="ChEBI" id="CHEBI:30616"/>
        <dbReference type="ChEBI" id="CHEBI:83421"/>
        <dbReference type="ChEBI" id="CHEBI:456216"/>
        <dbReference type="EC" id="2.7.11.1"/>
    </reaction>
</comment>
<comment type="similarity">
    <text evidence="10">Belongs to the protein kinase superfamily.</text>
</comment>
<keyword evidence="5" id="KW-0418">Kinase</keyword>
<dbReference type="eggNOG" id="KOG0583">
    <property type="taxonomic scope" value="Eukaryota"/>
</dbReference>
<keyword evidence="14" id="KW-1185">Reference proteome</keyword>
<dbReference type="FunCoup" id="G0VCN1">
    <property type="interactions" value="310"/>
</dbReference>
<dbReference type="PROSITE" id="PS00108">
    <property type="entry name" value="PROTEIN_KINASE_ST"/>
    <property type="match status" value="1"/>
</dbReference>
<sequence>MLTNCKINNFKINAQIGSGAFGLVFHTFDTITHREYAIKAVMKKSQQSNNSDNVDPSIKKSTILETQLYHFFKTYQDTLYLPSVDLDSISNLTDKQLESIPHYREIALHLKVHYHSNIVTIHQVLESPIATFIVMDYYPIDLFTSIVDCKHFTEDGLLIKKVFLQLCSALNYCHERGIYHCDIKPENILLDMFDNIYLCDFGLATTSPYLAPNTCVGSSYYMAPERVLCKDYDNESKFPTTTGDIWSLGIILINLTCVRNPWLKAHQVEDNTFRHFVEDSTVLQKLLPISNDLYFLLSRILRMNPFERINLNDLMKEVEDIISFTLEGSLANVPRISNNNITDKMINPLSLKALLNNYNDELSEEDSNDQYTRSSIRSFSSSPEDTPYHSGADDSIPSSQSKSLYLQPNLSSTTAYSTGGWLPAY</sequence>
<dbReference type="Pfam" id="PF00069">
    <property type="entry name" value="Pkinase"/>
    <property type="match status" value="1"/>
</dbReference>
<evidence type="ECO:0000256" key="6">
    <source>
        <dbReference type="ARBA" id="ARBA00022840"/>
    </source>
</evidence>
<dbReference type="Gene3D" id="3.30.200.20">
    <property type="entry name" value="Phosphorylase Kinase, domain 1"/>
    <property type="match status" value="1"/>
</dbReference>
<dbReference type="Proteomes" id="UP000001640">
    <property type="component" value="Chromosome 3"/>
</dbReference>
<dbReference type="OrthoDB" id="541276at2759"/>
<dbReference type="GeneID" id="96902824"/>
<proteinExistence type="inferred from homology"/>
<dbReference type="PROSITE" id="PS00107">
    <property type="entry name" value="PROTEIN_KINASE_ATP"/>
    <property type="match status" value="1"/>
</dbReference>
<gene>
    <name evidence="13" type="primary">NCAS0C02510</name>
    <name evidence="13" type="ordered locus">NCAS_0C02510</name>
</gene>